<dbReference type="AlphaFoldDB" id="A0A5B7GFE0"/>
<protein>
    <recommendedName>
        <fullName evidence="3">Endonuclease/exonuclease/phosphatase domain-containing protein</fullName>
    </recommendedName>
</protein>
<gene>
    <name evidence="1" type="ORF">E2C01_049833</name>
</gene>
<comment type="caution">
    <text evidence="1">The sequence shown here is derived from an EMBL/GenBank/DDBJ whole genome shotgun (WGS) entry which is preliminary data.</text>
</comment>
<dbReference type="Proteomes" id="UP000324222">
    <property type="component" value="Unassembled WGS sequence"/>
</dbReference>
<evidence type="ECO:0000313" key="1">
    <source>
        <dbReference type="EMBL" id="MPC55888.1"/>
    </source>
</evidence>
<accession>A0A5B7GFE0</accession>
<dbReference type="EMBL" id="VSRR010013522">
    <property type="protein sequence ID" value="MPC55888.1"/>
    <property type="molecule type" value="Genomic_DNA"/>
</dbReference>
<reference evidence="1 2" key="1">
    <citation type="submission" date="2019-05" db="EMBL/GenBank/DDBJ databases">
        <title>Another draft genome of Portunus trituberculatus and its Hox gene families provides insights of decapod evolution.</title>
        <authorList>
            <person name="Jeong J.-H."/>
            <person name="Song I."/>
            <person name="Kim S."/>
            <person name="Choi T."/>
            <person name="Kim D."/>
            <person name="Ryu S."/>
            <person name="Kim W."/>
        </authorList>
    </citation>
    <scope>NUCLEOTIDE SEQUENCE [LARGE SCALE GENOMIC DNA]</scope>
    <source>
        <tissue evidence="1">Muscle</tissue>
    </source>
</reference>
<dbReference type="InterPro" id="IPR036691">
    <property type="entry name" value="Endo/exonu/phosph_ase_sf"/>
</dbReference>
<proteinExistence type="predicted"/>
<dbReference type="Gene3D" id="3.60.10.10">
    <property type="entry name" value="Endonuclease/exonuclease/phosphatase"/>
    <property type="match status" value="1"/>
</dbReference>
<evidence type="ECO:0000313" key="2">
    <source>
        <dbReference type="Proteomes" id="UP000324222"/>
    </source>
</evidence>
<name>A0A5B7GFE0_PORTR</name>
<keyword evidence="2" id="KW-1185">Reference proteome</keyword>
<dbReference type="SUPFAM" id="SSF56219">
    <property type="entry name" value="DNase I-like"/>
    <property type="match status" value="1"/>
</dbReference>
<sequence length="110" mass="12210">MSDLNVRHKELGSPLTTNANGMRWKAFLDATDIAALTWNHAPTHVQGGRLDYVALINMPTYTAENILVRSLLSDHFALNTTFPVQSAPAVPRKRYDGPRRPCGSVVLFSF</sequence>
<organism evidence="1 2">
    <name type="scientific">Portunus trituberculatus</name>
    <name type="common">Swimming crab</name>
    <name type="synonym">Neptunus trituberculatus</name>
    <dbReference type="NCBI Taxonomy" id="210409"/>
    <lineage>
        <taxon>Eukaryota</taxon>
        <taxon>Metazoa</taxon>
        <taxon>Ecdysozoa</taxon>
        <taxon>Arthropoda</taxon>
        <taxon>Crustacea</taxon>
        <taxon>Multicrustacea</taxon>
        <taxon>Malacostraca</taxon>
        <taxon>Eumalacostraca</taxon>
        <taxon>Eucarida</taxon>
        <taxon>Decapoda</taxon>
        <taxon>Pleocyemata</taxon>
        <taxon>Brachyura</taxon>
        <taxon>Eubrachyura</taxon>
        <taxon>Portunoidea</taxon>
        <taxon>Portunidae</taxon>
        <taxon>Portuninae</taxon>
        <taxon>Portunus</taxon>
    </lineage>
</organism>
<evidence type="ECO:0008006" key="3">
    <source>
        <dbReference type="Google" id="ProtNLM"/>
    </source>
</evidence>